<protein>
    <recommendedName>
        <fullName evidence="7">Alpha/beta-hydrolase catalytic domain-containing protein</fullName>
    </recommendedName>
</protein>
<feature type="transmembrane region" description="Helical" evidence="2">
    <location>
        <begin position="228"/>
        <end position="246"/>
    </location>
</feature>
<dbReference type="Pfam" id="PF10081">
    <property type="entry name" value="Abhydrolase_9"/>
    <property type="match status" value="1"/>
</dbReference>
<name>A0A365YHC9_9MICC</name>
<feature type="transmembrane region" description="Helical" evidence="2">
    <location>
        <begin position="89"/>
        <end position="112"/>
    </location>
</feature>
<reference evidence="5 6" key="1">
    <citation type="submission" date="2018-01" db="EMBL/GenBank/DDBJ databases">
        <title>Glutamicibacter soli strain NHPC-3 Whole genome sequence and assembly.</title>
        <authorList>
            <person name="Choudhury P."/>
            <person name="Gupta D."/>
            <person name="Sengupta K."/>
            <person name="Jawed A."/>
            <person name="Sultana N."/>
            <person name="Saha P."/>
        </authorList>
    </citation>
    <scope>NUCLEOTIDE SEQUENCE [LARGE SCALE GENOMIC DNA]</scope>
    <source>
        <strain evidence="5 6">NHPC-3</strain>
    </source>
</reference>
<keyword evidence="2" id="KW-1133">Transmembrane helix</keyword>
<dbReference type="InterPro" id="IPR027788">
    <property type="entry name" value="Alpha/beta-hydrolase_N_dom"/>
</dbReference>
<gene>
    <name evidence="5" type="ORF">C1H84_07565</name>
</gene>
<keyword evidence="6" id="KW-1185">Reference proteome</keyword>
<dbReference type="Pfam" id="PF15420">
    <property type="entry name" value="Abhydrolase_9_N"/>
    <property type="match status" value="1"/>
</dbReference>
<proteinExistence type="predicted"/>
<evidence type="ECO:0000259" key="4">
    <source>
        <dbReference type="Pfam" id="PF15420"/>
    </source>
</evidence>
<keyword evidence="2" id="KW-0472">Membrane</keyword>
<feature type="transmembrane region" description="Helical" evidence="2">
    <location>
        <begin position="63"/>
        <end position="83"/>
    </location>
</feature>
<evidence type="ECO:0008006" key="7">
    <source>
        <dbReference type="Google" id="ProtNLM"/>
    </source>
</evidence>
<dbReference type="Proteomes" id="UP000252167">
    <property type="component" value="Unassembled WGS sequence"/>
</dbReference>
<evidence type="ECO:0000256" key="1">
    <source>
        <dbReference type="SAM" id="MobiDB-lite"/>
    </source>
</evidence>
<dbReference type="InterPro" id="IPR027787">
    <property type="entry name" value="Alpha/beta-hydrolase_catalytic"/>
</dbReference>
<evidence type="ECO:0000313" key="5">
    <source>
        <dbReference type="EMBL" id="RBM01690.1"/>
    </source>
</evidence>
<comment type="caution">
    <text evidence="5">The sequence shown here is derived from an EMBL/GenBank/DDBJ whole genome shotgun (WGS) entry which is preliminary data.</text>
</comment>
<organism evidence="5 6">
    <name type="scientific">Glutamicibacter soli</name>
    <dbReference type="NCBI Taxonomy" id="453836"/>
    <lineage>
        <taxon>Bacteria</taxon>
        <taxon>Bacillati</taxon>
        <taxon>Actinomycetota</taxon>
        <taxon>Actinomycetes</taxon>
        <taxon>Micrococcales</taxon>
        <taxon>Micrococcaceae</taxon>
        <taxon>Glutamicibacter</taxon>
    </lineage>
</organism>
<sequence>MPAAGDETRPPDFVHHKSYSHEIRRSPLDFNSRSWTATPQAGPDLRRHHMAERLAVLKPWRMHWIPALGALALALLSLTPSMLPRTAVFQGVLCALAALLGYAAGALIRWLLVSSKSASQEPRAAGQQDASSPEIHSEAPQANPAPRTAGKAAAVLGVVLSAAGLVFYQLWQNDQREQLAMPHQSAWSLVYVVLVGVVLLALLLIICRFVRKISLALIEIVDKVLPRRVAAVIVVAAMVLGLAMVGNRAVVQRVAGSLDNLFLSINDEFLTDLQPPHNPELSAGPGSSVSWADLGRQGRLFISNTPNSSSVAAFSGKDAKQPIRVYAGAGKDGNTELAAQAALAVEELRRTGAFNRAVLNVATGTGRGWVNENQIQALEYMWGGDTATVSMQYSYLPSWMSFLMDSSRAQDAGRLLFDAVYRHWVQLPTKERPKLVVSGESLGSFGAEAAFSGAQDFATRTDGALFVGPAAGNRLWQRFTDERDPGSPAVLPVYENGDIVRFSADGVHWPGSGTWGESRIGYLQHSNDPISWGDVEVFISKPDWLRAGQRPGNIPSAMVWIPVVTGLQLLLDQVASGIPDGQGHEFGQVPVRAWAQILPSGQWTDRDTERLVELLKQSQPAR</sequence>
<evidence type="ECO:0000256" key="2">
    <source>
        <dbReference type="SAM" id="Phobius"/>
    </source>
</evidence>
<feature type="transmembrane region" description="Helical" evidence="2">
    <location>
        <begin position="186"/>
        <end position="207"/>
    </location>
</feature>
<evidence type="ECO:0000313" key="6">
    <source>
        <dbReference type="Proteomes" id="UP000252167"/>
    </source>
</evidence>
<dbReference type="AlphaFoldDB" id="A0A365YHC9"/>
<feature type="transmembrane region" description="Helical" evidence="2">
    <location>
        <begin position="152"/>
        <end position="171"/>
    </location>
</feature>
<keyword evidence="2" id="KW-0812">Transmembrane</keyword>
<dbReference type="EMBL" id="POAF01000003">
    <property type="protein sequence ID" value="RBM01690.1"/>
    <property type="molecule type" value="Genomic_DNA"/>
</dbReference>
<feature type="domain" description="Alpha/beta-hydrolase catalytic" evidence="3">
    <location>
        <begin position="323"/>
        <end position="611"/>
    </location>
</feature>
<feature type="domain" description="Alpha/beta-hydrolase N-terminal" evidence="4">
    <location>
        <begin position="78"/>
        <end position="306"/>
    </location>
</feature>
<feature type="region of interest" description="Disordered" evidence="1">
    <location>
        <begin position="122"/>
        <end position="146"/>
    </location>
</feature>
<accession>A0A365YHC9</accession>
<evidence type="ECO:0000259" key="3">
    <source>
        <dbReference type="Pfam" id="PF10081"/>
    </source>
</evidence>